<evidence type="ECO:0000313" key="4">
    <source>
        <dbReference type="Proteomes" id="UP001595851"/>
    </source>
</evidence>
<reference evidence="4" key="1">
    <citation type="journal article" date="2019" name="Int. J. Syst. Evol. Microbiol.">
        <title>The Global Catalogue of Microorganisms (GCM) 10K type strain sequencing project: providing services to taxonomists for standard genome sequencing and annotation.</title>
        <authorList>
            <consortium name="The Broad Institute Genomics Platform"/>
            <consortium name="The Broad Institute Genome Sequencing Center for Infectious Disease"/>
            <person name="Wu L."/>
            <person name="Ma J."/>
        </authorList>
    </citation>
    <scope>NUCLEOTIDE SEQUENCE [LARGE SCALE GENOMIC DNA]</scope>
    <source>
        <strain evidence="4">TBRC 1276</strain>
    </source>
</reference>
<name>A0ABV8GQ39_9ACTN</name>
<feature type="chain" id="PRO_5047303272" description="Lipoprotein" evidence="2">
    <location>
        <begin position="22"/>
        <end position="200"/>
    </location>
</feature>
<protein>
    <recommendedName>
        <fullName evidence="5">Lipoprotein</fullName>
    </recommendedName>
</protein>
<keyword evidence="2" id="KW-0732">Signal</keyword>
<accession>A0ABV8GQ39</accession>
<feature type="signal peptide" evidence="2">
    <location>
        <begin position="1"/>
        <end position="21"/>
    </location>
</feature>
<dbReference type="RefSeq" id="WP_379534154.1">
    <property type="nucleotide sequence ID" value="NZ_JBHSBI010000033.1"/>
</dbReference>
<keyword evidence="4" id="KW-1185">Reference proteome</keyword>
<dbReference type="PROSITE" id="PS51257">
    <property type="entry name" value="PROKAR_LIPOPROTEIN"/>
    <property type="match status" value="1"/>
</dbReference>
<feature type="region of interest" description="Disordered" evidence="1">
    <location>
        <begin position="37"/>
        <end position="60"/>
    </location>
</feature>
<proteinExistence type="predicted"/>
<sequence length="200" mass="21187">MNASRRVAGLAVAFLIGGCGAAAGPALHPGAVMASVSSPRSTYTGAPSARSTSTDDGIPDGTVMSAYHSQRCAYEVLVPNGWARIDLPTGASFTDTRNAVRIETRAAPVPPTVNSARSQLNGVAISRLGTVIRKGGRAILIAYRIDSLPDLMTGKVVKERVERYTFYRPGLEAILTLWGPVSADNTSPWRTISDSFHWTG</sequence>
<gene>
    <name evidence="3" type="ORF">ACFOY2_44290</name>
</gene>
<dbReference type="EMBL" id="JBHSBI010000033">
    <property type="protein sequence ID" value="MFC4014309.1"/>
    <property type="molecule type" value="Genomic_DNA"/>
</dbReference>
<evidence type="ECO:0000313" key="3">
    <source>
        <dbReference type="EMBL" id="MFC4014309.1"/>
    </source>
</evidence>
<evidence type="ECO:0008006" key="5">
    <source>
        <dbReference type="Google" id="ProtNLM"/>
    </source>
</evidence>
<comment type="caution">
    <text evidence="3">The sequence shown here is derived from an EMBL/GenBank/DDBJ whole genome shotgun (WGS) entry which is preliminary data.</text>
</comment>
<feature type="compositionally biased region" description="Polar residues" evidence="1">
    <location>
        <begin position="37"/>
        <end position="55"/>
    </location>
</feature>
<organism evidence="3 4">
    <name type="scientific">Nonomuraea purpurea</name>
    <dbReference type="NCBI Taxonomy" id="1849276"/>
    <lineage>
        <taxon>Bacteria</taxon>
        <taxon>Bacillati</taxon>
        <taxon>Actinomycetota</taxon>
        <taxon>Actinomycetes</taxon>
        <taxon>Streptosporangiales</taxon>
        <taxon>Streptosporangiaceae</taxon>
        <taxon>Nonomuraea</taxon>
    </lineage>
</organism>
<dbReference type="Proteomes" id="UP001595851">
    <property type="component" value="Unassembled WGS sequence"/>
</dbReference>
<evidence type="ECO:0000256" key="1">
    <source>
        <dbReference type="SAM" id="MobiDB-lite"/>
    </source>
</evidence>
<evidence type="ECO:0000256" key="2">
    <source>
        <dbReference type="SAM" id="SignalP"/>
    </source>
</evidence>